<name>A0ABD0KH52_9CAEN</name>
<feature type="region of interest" description="Disordered" evidence="1">
    <location>
        <begin position="80"/>
        <end position="104"/>
    </location>
</feature>
<accession>A0ABD0KH52</accession>
<dbReference type="EMBL" id="JACVVK020000180">
    <property type="protein sequence ID" value="KAK7486363.1"/>
    <property type="molecule type" value="Genomic_DNA"/>
</dbReference>
<evidence type="ECO:0000313" key="2">
    <source>
        <dbReference type="EMBL" id="KAK7486363.1"/>
    </source>
</evidence>
<evidence type="ECO:0000313" key="3">
    <source>
        <dbReference type="Proteomes" id="UP001519460"/>
    </source>
</evidence>
<sequence length="104" mass="12145">STDTFFISLLIVNGRVFHRLLNNLHEQMLAVTALRRLLSELGEEAKQHEKRTCQFRLGNHCLTEALDRAANQYYYLQSPLSPGRRRKRASEEQSVQSEQTESRR</sequence>
<dbReference type="Proteomes" id="UP001519460">
    <property type="component" value="Unassembled WGS sequence"/>
</dbReference>
<feature type="compositionally biased region" description="Low complexity" evidence="1">
    <location>
        <begin position="92"/>
        <end position="104"/>
    </location>
</feature>
<gene>
    <name evidence="2" type="ORF">BaRGS_00022411</name>
</gene>
<dbReference type="AlphaFoldDB" id="A0ABD0KH52"/>
<evidence type="ECO:0000256" key="1">
    <source>
        <dbReference type="SAM" id="MobiDB-lite"/>
    </source>
</evidence>
<comment type="caution">
    <text evidence="2">The sequence shown here is derived from an EMBL/GenBank/DDBJ whole genome shotgun (WGS) entry which is preliminary data.</text>
</comment>
<proteinExistence type="predicted"/>
<feature type="non-terminal residue" evidence="2">
    <location>
        <position position="1"/>
    </location>
</feature>
<keyword evidence="3" id="KW-1185">Reference proteome</keyword>
<organism evidence="2 3">
    <name type="scientific">Batillaria attramentaria</name>
    <dbReference type="NCBI Taxonomy" id="370345"/>
    <lineage>
        <taxon>Eukaryota</taxon>
        <taxon>Metazoa</taxon>
        <taxon>Spiralia</taxon>
        <taxon>Lophotrochozoa</taxon>
        <taxon>Mollusca</taxon>
        <taxon>Gastropoda</taxon>
        <taxon>Caenogastropoda</taxon>
        <taxon>Sorbeoconcha</taxon>
        <taxon>Cerithioidea</taxon>
        <taxon>Batillariidae</taxon>
        <taxon>Batillaria</taxon>
    </lineage>
</organism>
<protein>
    <submittedName>
        <fullName evidence="2">Uncharacterized protein</fullName>
    </submittedName>
</protein>
<reference evidence="2 3" key="1">
    <citation type="journal article" date="2023" name="Sci. Data">
        <title>Genome assembly of the Korean intertidal mud-creeper Batillaria attramentaria.</title>
        <authorList>
            <person name="Patra A.K."/>
            <person name="Ho P.T."/>
            <person name="Jun S."/>
            <person name="Lee S.J."/>
            <person name="Kim Y."/>
            <person name="Won Y.J."/>
        </authorList>
    </citation>
    <scope>NUCLEOTIDE SEQUENCE [LARGE SCALE GENOMIC DNA]</scope>
    <source>
        <strain evidence="2">Wonlab-2016</strain>
    </source>
</reference>